<evidence type="ECO:0000313" key="6">
    <source>
        <dbReference type="Proteomes" id="UP000615593"/>
    </source>
</evidence>
<accession>A0ABQ3BXK9</accession>
<dbReference type="InterPro" id="IPR058790">
    <property type="entry name" value="BSH_CusB"/>
</dbReference>
<evidence type="ECO:0000313" key="5">
    <source>
        <dbReference type="EMBL" id="GGZ60797.1"/>
    </source>
</evidence>
<dbReference type="PANTHER" id="PTHR30158:SF23">
    <property type="entry name" value="MULTIDRUG RESISTANCE PROTEIN MEXA"/>
    <property type="match status" value="1"/>
</dbReference>
<feature type="domain" description="CusB-like barrel-sandwich hybrid" evidence="2">
    <location>
        <begin position="68"/>
        <end position="184"/>
    </location>
</feature>
<feature type="domain" description="Multidrug resistance protein MdtA-like C-terminal permuted SH3" evidence="4">
    <location>
        <begin position="293"/>
        <end position="350"/>
    </location>
</feature>
<dbReference type="InterPro" id="IPR058626">
    <property type="entry name" value="MdtA-like_b-barrel"/>
</dbReference>
<protein>
    <submittedName>
        <fullName evidence="5">RND transporter</fullName>
    </submittedName>
</protein>
<feature type="domain" description="Multidrug resistance protein MdtA-like beta-barrel" evidence="3">
    <location>
        <begin position="199"/>
        <end position="285"/>
    </location>
</feature>
<dbReference type="InterPro" id="IPR058627">
    <property type="entry name" value="MdtA-like_C"/>
</dbReference>
<dbReference type="Pfam" id="PF25919">
    <property type="entry name" value="BSH_CusB"/>
    <property type="match status" value="1"/>
</dbReference>
<sequence>MNRFFKHIGVIAGVFLLISCGDDKAAQQQGQAQAQQAMPFPVINIPTKTITGYNSYPTRIEGIVNSDVRAKVQGYIDRVLVDEGQKVSKGQPLFKLETQSLTQDAAAAKANVNAAQVEVDKLKPLVEKDIISEVQLETAKAQLQQAKSSYQSINANIGYATVKSPVDGYVGAIDLREGALVGPTDQTGLTTVSNIEKVYAYFSMNEADYLSFLQNTEGETLQDKVDNFPEISLVLANGSTYEQKGKIQTVTGQIDRNTGTVSFRAVFDNPKQLITNGNSGKVKIPVTYENMPVVPQNSTFEQQGNILAYKVNNENKVSTVKIGTKATVGNLYIVESGLKEGDVIVAKGAGKLRPGAEIKPQEVPFDSIAKPVDQLFQ</sequence>
<evidence type="ECO:0000259" key="2">
    <source>
        <dbReference type="Pfam" id="PF25919"/>
    </source>
</evidence>
<dbReference type="Proteomes" id="UP000615593">
    <property type="component" value="Unassembled WGS sequence"/>
</dbReference>
<dbReference type="Gene3D" id="2.40.420.20">
    <property type="match status" value="1"/>
</dbReference>
<dbReference type="Pfam" id="PF25967">
    <property type="entry name" value="RND-MFP_C"/>
    <property type="match status" value="1"/>
</dbReference>
<evidence type="ECO:0000259" key="4">
    <source>
        <dbReference type="Pfam" id="PF25967"/>
    </source>
</evidence>
<dbReference type="NCBIfam" id="TIGR01730">
    <property type="entry name" value="RND_mfp"/>
    <property type="match status" value="1"/>
</dbReference>
<evidence type="ECO:0000256" key="1">
    <source>
        <dbReference type="ARBA" id="ARBA00009477"/>
    </source>
</evidence>
<dbReference type="GeneID" id="94369966"/>
<dbReference type="Gene3D" id="2.40.30.170">
    <property type="match status" value="1"/>
</dbReference>
<evidence type="ECO:0000259" key="3">
    <source>
        <dbReference type="Pfam" id="PF25944"/>
    </source>
</evidence>
<name>A0ABQ3BXK9_9FLAO</name>
<dbReference type="InterPro" id="IPR006143">
    <property type="entry name" value="RND_pump_MFP"/>
</dbReference>
<dbReference type="Gene3D" id="1.10.287.470">
    <property type="entry name" value="Helix hairpin bin"/>
    <property type="match status" value="1"/>
</dbReference>
<gene>
    <name evidence="5" type="ORF">GCM10008088_23010</name>
</gene>
<dbReference type="RefSeq" id="WP_027885161.1">
    <property type="nucleotide sequence ID" value="NZ_BMWY01000006.1"/>
</dbReference>
<dbReference type="PANTHER" id="PTHR30158">
    <property type="entry name" value="ACRA/E-RELATED COMPONENT OF DRUG EFFLUX TRANSPORTER"/>
    <property type="match status" value="1"/>
</dbReference>
<proteinExistence type="inferred from homology"/>
<keyword evidence="6" id="KW-1185">Reference proteome</keyword>
<organism evidence="5 6">
    <name type="scientific">Mesonia mobilis</name>
    <dbReference type="NCBI Taxonomy" id="369791"/>
    <lineage>
        <taxon>Bacteria</taxon>
        <taxon>Pseudomonadati</taxon>
        <taxon>Bacteroidota</taxon>
        <taxon>Flavobacteriia</taxon>
        <taxon>Flavobacteriales</taxon>
        <taxon>Flavobacteriaceae</taxon>
        <taxon>Mesonia</taxon>
    </lineage>
</organism>
<comment type="caution">
    <text evidence="5">The sequence shown here is derived from an EMBL/GenBank/DDBJ whole genome shotgun (WGS) entry which is preliminary data.</text>
</comment>
<comment type="similarity">
    <text evidence="1">Belongs to the membrane fusion protein (MFP) (TC 8.A.1) family.</text>
</comment>
<dbReference type="PROSITE" id="PS51257">
    <property type="entry name" value="PROKAR_LIPOPROTEIN"/>
    <property type="match status" value="1"/>
</dbReference>
<dbReference type="EMBL" id="BMWY01000006">
    <property type="protein sequence ID" value="GGZ60797.1"/>
    <property type="molecule type" value="Genomic_DNA"/>
</dbReference>
<dbReference type="Pfam" id="PF25944">
    <property type="entry name" value="Beta-barrel_RND"/>
    <property type="match status" value="1"/>
</dbReference>
<dbReference type="Gene3D" id="2.40.50.100">
    <property type="match status" value="1"/>
</dbReference>
<dbReference type="SUPFAM" id="SSF111369">
    <property type="entry name" value="HlyD-like secretion proteins"/>
    <property type="match status" value="1"/>
</dbReference>
<reference evidence="6" key="1">
    <citation type="journal article" date="2019" name="Int. J. Syst. Evol. Microbiol.">
        <title>The Global Catalogue of Microorganisms (GCM) 10K type strain sequencing project: providing services to taxonomists for standard genome sequencing and annotation.</title>
        <authorList>
            <consortium name="The Broad Institute Genomics Platform"/>
            <consortium name="The Broad Institute Genome Sequencing Center for Infectious Disease"/>
            <person name="Wu L."/>
            <person name="Ma J."/>
        </authorList>
    </citation>
    <scope>NUCLEOTIDE SEQUENCE [LARGE SCALE GENOMIC DNA]</scope>
    <source>
        <strain evidence="6">KCTC 12708</strain>
    </source>
</reference>